<keyword evidence="2" id="KW-0812">Transmembrane</keyword>
<dbReference type="EMBL" id="MCFJ01000001">
    <property type="protein sequence ID" value="ORY71041.1"/>
    <property type="molecule type" value="Genomic_DNA"/>
</dbReference>
<dbReference type="InParanoid" id="A0A1Y2EHJ2"/>
<keyword evidence="2" id="KW-1133">Transmembrane helix</keyword>
<dbReference type="PANTHER" id="PTHR30383">
    <property type="entry name" value="THIOESTERASE 1/PROTEASE 1/LYSOPHOSPHOLIPASE L1"/>
    <property type="match status" value="1"/>
</dbReference>
<keyword evidence="4" id="KW-1185">Reference proteome</keyword>
<accession>A0A1Y2EHJ2</accession>
<keyword evidence="3" id="KW-0378">Hydrolase</keyword>
<dbReference type="InterPro" id="IPR051532">
    <property type="entry name" value="Ester_Hydrolysis_Enzymes"/>
</dbReference>
<reference evidence="3 4" key="1">
    <citation type="submission" date="2016-07" db="EMBL/GenBank/DDBJ databases">
        <title>Pervasive Adenine N6-methylation of Active Genes in Fungi.</title>
        <authorList>
            <consortium name="DOE Joint Genome Institute"/>
            <person name="Mondo S.J."/>
            <person name="Dannebaum R.O."/>
            <person name="Kuo R.C."/>
            <person name="Labutti K."/>
            <person name="Haridas S."/>
            <person name="Kuo A."/>
            <person name="Salamov A."/>
            <person name="Ahrendt S.R."/>
            <person name="Lipzen A."/>
            <person name="Sullivan W."/>
            <person name="Andreopoulos W.B."/>
            <person name="Clum A."/>
            <person name="Lindquist E."/>
            <person name="Daum C."/>
            <person name="Ramamoorthy G.K."/>
            <person name="Gryganskyi A."/>
            <person name="Culley D."/>
            <person name="Magnuson J.K."/>
            <person name="James T.Y."/>
            <person name="O'Malley M.A."/>
            <person name="Stajich J.E."/>
            <person name="Spatafora J.W."/>
            <person name="Visel A."/>
            <person name="Grigoriev I.V."/>
        </authorList>
    </citation>
    <scope>NUCLEOTIDE SEQUENCE [LARGE SCALE GENOMIC DNA]</scope>
    <source>
        <strain evidence="3 4">CBS 129021</strain>
    </source>
</reference>
<feature type="region of interest" description="Disordered" evidence="1">
    <location>
        <begin position="324"/>
        <end position="362"/>
    </location>
</feature>
<dbReference type="Pfam" id="PF00657">
    <property type="entry name" value="Lipase_GDSL"/>
    <property type="match status" value="1"/>
</dbReference>
<evidence type="ECO:0000256" key="1">
    <source>
        <dbReference type="SAM" id="MobiDB-lite"/>
    </source>
</evidence>
<organism evidence="3 4">
    <name type="scientific">Pseudomassariella vexata</name>
    <dbReference type="NCBI Taxonomy" id="1141098"/>
    <lineage>
        <taxon>Eukaryota</taxon>
        <taxon>Fungi</taxon>
        <taxon>Dikarya</taxon>
        <taxon>Ascomycota</taxon>
        <taxon>Pezizomycotina</taxon>
        <taxon>Sordariomycetes</taxon>
        <taxon>Xylariomycetidae</taxon>
        <taxon>Amphisphaeriales</taxon>
        <taxon>Pseudomassariaceae</taxon>
        <taxon>Pseudomassariella</taxon>
    </lineage>
</organism>
<dbReference type="PANTHER" id="PTHR30383:SF31">
    <property type="entry name" value="SGNH HYDROLASE-TYPE ESTERASE DOMAIN-CONTAINING PROTEIN-RELATED"/>
    <property type="match status" value="1"/>
</dbReference>
<evidence type="ECO:0000313" key="3">
    <source>
        <dbReference type="EMBL" id="ORY71041.1"/>
    </source>
</evidence>
<dbReference type="GeneID" id="63770682"/>
<feature type="transmembrane region" description="Helical" evidence="2">
    <location>
        <begin position="26"/>
        <end position="45"/>
    </location>
</feature>
<keyword evidence="2" id="KW-0472">Membrane</keyword>
<dbReference type="STRING" id="1141098.A0A1Y2EHJ2"/>
<dbReference type="OrthoDB" id="3915838at2759"/>
<dbReference type="SUPFAM" id="SSF52266">
    <property type="entry name" value="SGNH hydrolase"/>
    <property type="match status" value="1"/>
</dbReference>
<dbReference type="InterPro" id="IPR001087">
    <property type="entry name" value="GDSL"/>
</dbReference>
<sequence length="362" mass="40720">MMFVNNKSPVWSSWSTSLPALARRHMTALCVVIGFSFLFTVISLFDGSYNLSWRWTSSPASSSTNASEEITTPQPLVANGMPLRIMCLGASVVKGEVSNGTYGFRKPLRDTLVSMGNPVNMVGSAQVGDMMDNDVEAHGGNRVDQVYEWATHSVPDMKPNLMILNVGSNDCLQHYDTENYYKRLDYFVNWLLNTSPRGTVLLSTLLTNTVKNMEPCVLDINEQMRTLYTILKSEGKRVVLAEMHYKFVPEGDTLERPQVHHITPDGTHPNDEGYGLMADIFMQSIREIDELGFFQEPEDNGIMSDGDAEKVIQAKQKVEDDIRKMTAELRDTPGVTEMPKKTSTKTPAKSPTEQHKRRRRRS</sequence>
<dbReference type="RefSeq" id="XP_040720633.1">
    <property type="nucleotide sequence ID" value="XM_040854470.1"/>
</dbReference>
<protein>
    <submittedName>
        <fullName evidence="3">SGNH hydrolase-type esterase domain-containing protein</fullName>
    </submittedName>
</protein>
<name>A0A1Y2EHJ2_9PEZI</name>
<dbReference type="GO" id="GO:0004622">
    <property type="term" value="F:phosphatidylcholine lysophospholipase activity"/>
    <property type="evidence" value="ECO:0007669"/>
    <property type="project" value="TreeGrafter"/>
</dbReference>
<comment type="caution">
    <text evidence="3">The sequence shown here is derived from an EMBL/GenBank/DDBJ whole genome shotgun (WGS) entry which is preliminary data.</text>
</comment>
<evidence type="ECO:0000313" key="4">
    <source>
        <dbReference type="Proteomes" id="UP000193689"/>
    </source>
</evidence>
<gene>
    <name evidence="3" type="ORF">BCR38DRAFT_2871</name>
</gene>
<evidence type="ECO:0000256" key="2">
    <source>
        <dbReference type="SAM" id="Phobius"/>
    </source>
</evidence>
<dbReference type="InterPro" id="IPR036514">
    <property type="entry name" value="SGNH_hydro_sf"/>
</dbReference>
<dbReference type="Gene3D" id="3.40.50.1110">
    <property type="entry name" value="SGNH hydrolase"/>
    <property type="match status" value="1"/>
</dbReference>
<proteinExistence type="predicted"/>
<dbReference type="Proteomes" id="UP000193689">
    <property type="component" value="Unassembled WGS sequence"/>
</dbReference>
<dbReference type="AlphaFoldDB" id="A0A1Y2EHJ2"/>